<dbReference type="Proteomes" id="UP000199501">
    <property type="component" value="Unassembled WGS sequence"/>
</dbReference>
<organism evidence="2 3">
    <name type="scientific">Actinokineospora iranica</name>
    <dbReference type="NCBI Taxonomy" id="1271860"/>
    <lineage>
        <taxon>Bacteria</taxon>
        <taxon>Bacillati</taxon>
        <taxon>Actinomycetota</taxon>
        <taxon>Actinomycetes</taxon>
        <taxon>Pseudonocardiales</taxon>
        <taxon>Pseudonocardiaceae</taxon>
        <taxon>Actinokineospora</taxon>
    </lineage>
</organism>
<dbReference type="AlphaFoldDB" id="A0A1G6SUE6"/>
<sequence length="286" mass="28922">MGTARTVDAAASGTVGQTPLQVRTRRLETPPSATLGAACTAQALPRPVPPFVGRRPGPGHGGSDAAATGTTTAGGSRTAGVADFAAERWAHPCRWKWQPPTPPPLSIARCQSPVALALGKPLRPARSRCCGEVPLFGMVPPFRRGSAVAAPFRRCRTVRCSGEVSLFRHGSAVPGVVPAGFPRRGRRVVLPLATWRVRCGSAVLGVAGAVVPGAVSAGGVGSWKPRVWQSPAAPGVAADGAAVTGPGVCGVVLRCGEGSSGGGLGLRWALPLLVPVCAGSPGGLRR</sequence>
<protein>
    <submittedName>
        <fullName evidence="2">Uncharacterized protein</fullName>
    </submittedName>
</protein>
<feature type="region of interest" description="Disordered" evidence="1">
    <location>
        <begin position="45"/>
        <end position="76"/>
    </location>
</feature>
<keyword evidence="3" id="KW-1185">Reference proteome</keyword>
<evidence type="ECO:0000313" key="3">
    <source>
        <dbReference type="Proteomes" id="UP000199501"/>
    </source>
</evidence>
<reference evidence="3" key="1">
    <citation type="submission" date="2016-10" db="EMBL/GenBank/DDBJ databases">
        <authorList>
            <person name="Varghese N."/>
            <person name="Submissions S."/>
        </authorList>
    </citation>
    <scope>NUCLEOTIDE SEQUENCE [LARGE SCALE GENOMIC DNA]</scope>
    <source>
        <strain evidence="3">IBRC-M 10403</strain>
    </source>
</reference>
<evidence type="ECO:0000256" key="1">
    <source>
        <dbReference type="SAM" id="MobiDB-lite"/>
    </source>
</evidence>
<gene>
    <name evidence="2" type="ORF">SAMN05216174_108175</name>
</gene>
<dbReference type="EMBL" id="FMZZ01000008">
    <property type="protein sequence ID" value="SDD20321.1"/>
    <property type="molecule type" value="Genomic_DNA"/>
</dbReference>
<evidence type="ECO:0000313" key="2">
    <source>
        <dbReference type="EMBL" id="SDD20321.1"/>
    </source>
</evidence>
<name>A0A1G6SUE6_9PSEU</name>
<proteinExistence type="predicted"/>
<accession>A0A1G6SUE6</accession>
<feature type="compositionally biased region" description="Low complexity" evidence="1">
    <location>
        <begin position="63"/>
        <end position="76"/>
    </location>
</feature>